<dbReference type="PROSITE" id="PS51819">
    <property type="entry name" value="VOC"/>
    <property type="match status" value="1"/>
</dbReference>
<dbReference type="Gene3D" id="3.10.180.10">
    <property type="entry name" value="2,3-Dihydroxybiphenyl 1,2-Dioxygenase, domain 1"/>
    <property type="match status" value="1"/>
</dbReference>
<organism evidence="3 4">
    <name type="scientific">[Mycobacterium] burgundiense</name>
    <dbReference type="NCBI Taxonomy" id="3064286"/>
    <lineage>
        <taxon>Bacteria</taxon>
        <taxon>Bacillati</taxon>
        <taxon>Actinomycetota</taxon>
        <taxon>Actinomycetes</taxon>
        <taxon>Mycobacteriales</taxon>
        <taxon>Mycobacteriaceae</taxon>
        <taxon>Mycolicibacterium</taxon>
    </lineage>
</organism>
<gene>
    <name evidence="3" type="ORF">MU0053_001436</name>
</gene>
<keyword evidence="1" id="KW-0479">Metal-binding</keyword>
<reference evidence="3 4" key="1">
    <citation type="submission" date="2023-08" db="EMBL/GenBank/DDBJ databases">
        <authorList>
            <person name="Folkvardsen B D."/>
            <person name="Norman A."/>
        </authorList>
    </citation>
    <scope>NUCLEOTIDE SEQUENCE [LARGE SCALE GENOMIC DNA]</scope>
    <source>
        <strain evidence="3 4">Mu0053</strain>
    </source>
</reference>
<dbReference type="Pfam" id="PF00903">
    <property type="entry name" value="Glyoxalase"/>
    <property type="match status" value="1"/>
</dbReference>
<evidence type="ECO:0000259" key="2">
    <source>
        <dbReference type="PROSITE" id="PS51819"/>
    </source>
</evidence>
<dbReference type="InterPro" id="IPR029068">
    <property type="entry name" value="Glyas_Bleomycin-R_OHBP_Dase"/>
</dbReference>
<keyword evidence="4" id="KW-1185">Reference proteome</keyword>
<dbReference type="CDD" id="cd06587">
    <property type="entry name" value="VOC"/>
    <property type="match status" value="1"/>
</dbReference>
<dbReference type="PROSITE" id="PS00934">
    <property type="entry name" value="GLYOXALASE_I_1"/>
    <property type="match status" value="1"/>
</dbReference>
<dbReference type="RefSeq" id="WP_308481679.1">
    <property type="nucleotide sequence ID" value="NZ_OY726397.1"/>
</dbReference>
<dbReference type="Proteomes" id="UP001190465">
    <property type="component" value="Chromosome"/>
</dbReference>
<evidence type="ECO:0000256" key="1">
    <source>
        <dbReference type="ARBA" id="ARBA00022723"/>
    </source>
</evidence>
<evidence type="ECO:0000313" key="3">
    <source>
        <dbReference type="EMBL" id="CAJ1499524.1"/>
    </source>
</evidence>
<accession>A0ABM9LIC8</accession>
<dbReference type="InterPro" id="IPR037523">
    <property type="entry name" value="VOC_core"/>
</dbReference>
<proteinExistence type="predicted"/>
<dbReference type="SUPFAM" id="SSF54593">
    <property type="entry name" value="Glyoxalase/Bleomycin resistance protein/Dihydroxybiphenyl dioxygenase"/>
    <property type="match status" value="1"/>
</dbReference>
<dbReference type="EMBL" id="OY726397">
    <property type="protein sequence ID" value="CAJ1499524.1"/>
    <property type="molecule type" value="Genomic_DNA"/>
</dbReference>
<protein>
    <submittedName>
        <fullName evidence="3">VOC family protein</fullName>
    </submittedName>
</protein>
<dbReference type="InterPro" id="IPR004360">
    <property type="entry name" value="Glyas_Fos-R_dOase_dom"/>
</dbReference>
<feature type="domain" description="VOC" evidence="2">
    <location>
        <begin position="2"/>
        <end position="142"/>
    </location>
</feature>
<name>A0ABM9LIC8_9MYCO</name>
<sequence>MSVSHVGLRVRDLEKSTQFYEALGFTEAKRLTVPDNIAAGLLALEPPIGFEAVYLQKDAFVLQLLTFADYAAPAQPERTMVNAGLTHLSIVVDDMAQAQDAVRSAGGAIIAEPPGGYVCIARDPEGQLIELMHASVRPVPAG</sequence>
<dbReference type="InterPro" id="IPR018146">
    <property type="entry name" value="Glyoxalase_1_CS"/>
</dbReference>
<evidence type="ECO:0000313" key="4">
    <source>
        <dbReference type="Proteomes" id="UP001190465"/>
    </source>
</evidence>